<keyword evidence="5" id="KW-1185">Reference proteome</keyword>
<feature type="compositionally biased region" description="Basic and acidic residues" evidence="1">
    <location>
        <begin position="86"/>
        <end position="121"/>
    </location>
</feature>
<keyword evidence="2" id="KW-1133">Transmembrane helix</keyword>
<proteinExistence type="predicted"/>
<dbReference type="EMBL" id="NBCO01000076">
    <property type="protein sequence ID" value="ORC83160.1"/>
    <property type="molecule type" value="Genomic_DNA"/>
</dbReference>
<comment type="caution">
    <text evidence="4">The sequence shown here is derived from an EMBL/GenBank/DDBJ whole genome shotgun (WGS) entry which is preliminary data.</text>
</comment>
<gene>
    <name evidence="4" type="ORF">TM35_000761050</name>
</gene>
<keyword evidence="2" id="KW-0812">Transmembrane</keyword>
<sequence>MMMRTVVCFLVFLLSVASVCMEANAFTNEPFVVAGDGNGGDVFTALFNENLHPYTPDCAGSSNLCGRPVTPEKQIPAEDPNSVPTDQERLRAGERLSTTEETSSRREQDAGKEMDKEKITRADSPSAEDGRGDDIVGDIPAPQPGHNKPGTGGEPNLGEQIQPPESTPPTQGNPGSSNNRGDNSTTGDSNPTEQASPAEASTTNATASQENGSVDSTATNTNTTTEAPTTTTLSPVPNAEINTITSTVQKKTNVDSSVSSVWMGTAAPLMIVVVLFSATVC</sequence>
<dbReference type="Proteomes" id="UP000192257">
    <property type="component" value="Unassembled WGS sequence"/>
</dbReference>
<reference evidence="4 5" key="1">
    <citation type="submission" date="2017-03" db="EMBL/GenBank/DDBJ databases">
        <title>An alternative strategy for trypanosome survival in the mammalian bloodstream revealed through genome and transcriptome analysis of the ubiquitous bovine parasite Trypanosoma (Megatrypanum) theileri.</title>
        <authorList>
            <person name="Kelly S."/>
            <person name="Ivens A."/>
            <person name="Mott A."/>
            <person name="O'Neill E."/>
            <person name="Emms D."/>
            <person name="Macleod O."/>
            <person name="Voorheis P."/>
            <person name="Matthews J."/>
            <person name="Matthews K."/>
            <person name="Carrington M."/>
        </authorList>
    </citation>
    <scope>NUCLEOTIDE SEQUENCE [LARGE SCALE GENOMIC DNA]</scope>
    <source>
        <strain evidence="4">Edinburgh</strain>
    </source>
</reference>
<keyword evidence="3" id="KW-0732">Signal</keyword>
<feature type="chain" id="PRO_5013162711" description="Mucin TcMUCII" evidence="3">
    <location>
        <begin position="19"/>
        <end position="281"/>
    </location>
</feature>
<evidence type="ECO:0000313" key="5">
    <source>
        <dbReference type="Proteomes" id="UP000192257"/>
    </source>
</evidence>
<name>A0A1X0NF25_9TRYP</name>
<evidence type="ECO:0000256" key="3">
    <source>
        <dbReference type="SAM" id="SignalP"/>
    </source>
</evidence>
<feature type="compositionally biased region" description="Low complexity" evidence="1">
    <location>
        <begin position="217"/>
        <end position="232"/>
    </location>
</feature>
<evidence type="ECO:0000256" key="2">
    <source>
        <dbReference type="SAM" id="Phobius"/>
    </source>
</evidence>
<dbReference type="GeneID" id="39991093"/>
<organism evidence="4 5">
    <name type="scientific">Trypanosoma theileri</name>
    <dbReference type="NCBI Taxonomy" id="67003"/>
    <lineage>
        <taxon>Eukaryota</taxon>
        <taxon>Discoba</taxon>
        <taxon>Euglenozoa</taxon>
        <taxon>Kinetoplastea</taxon>
        <taxon>Metakinetoplastina</taxon>
        <taxon>Trypanosomatida</taxon>
        <taxon>Trypanosomatidae</taxon>
        <taxon>Trypanosoma</taxon>
    </lineage>
</organism>
<evidence type="ECO:0000313" key="4">
    <source>
        <dbReference type="EMBL" id="ORC83160.1"/>
    </source>
</evidence>
<evidence type="ECO:0008006" key="6">
    <source>
        <dbReference type="Google" id="ProtNLM"/>
    </source>
</evidence>
<dbReference type="AlphaFoldDB" id="A0A1X0NF25"/>
<feature type="signal peptide" evidence="3">
    <location>
        <begin position="1"/>
        <end position="18"/>
    </location>
</feature>
<feature type="compositionally biased region" description="Polar residues" evidence="1">
    <location>
        <begin position="168"/>
        <end position="216"/>
    </location>
</feature>
<accession>A0A1X0NF25</accession>
<dbReference type="RefSeq" id="XP_028877388.1">
    <property type="nucleotide sequence ID" value="XM_029031313.1"/>
</dbReference>
<feature type="transmembrane region" description="Helical" evidence="2">
    <location>
        <begin position="261"/>
        <end position="280"/>
    </location>
</feature>
<keyword evidence="2" id="KW-0472">Membrane</keyword>
<feature type="region of interest" description="Disordered" evidence="1">
    <location>
        <begin position="69"/>
        <end position="238"/>
    </location>
</feature>
<dbReference type="VEuPathDB" id="TriTrypDB:TM35_000761050"/>
<protein>
    <recommendedName>
        <fullName evidence="6">Mucin TcMUCII</fullName>
    </recommendedName>
</protein>
<evidence type="ECO:0000256" key="1">
    <source>
        <dbReference type="SAM" id="MobiDB-lite"/>
    </source>
</evidence>